<proteinExistence type="predicted"/>
<keyword evidence="1" id="KW-0812">Transmembrane</keyword>
<evidence type="ECO:0000313" key="3">
    <source>
        <dbReference type="Proteomes" id="UP001386955"/>
    </source>
</evidence>
<keyword evidence="3" id="KW-1185">Reference proteome</keyword>
<reference evidence="2 3" key="1">
    <citation type="submission" date="2024-01" db="EMBL/GenBank/DDBJ databases">
        <title>The genomes of 5 underutilized Papilionoideae crops provide insights into root nodulation and disease resistanc.</title>
        <authorList>
            <person name="Jiang F."/>
        </authorList>
    </citation>
    <scope>NUCLEOTIDE SEQUENCE [LARGE SCALE GENOMIC DNA]</scope>
    <source>
        <strain evidence="2">DUOXIRENSHENG_FW03</strain>
        <tissue evidence="2">Leaves</tissue>
    </source>
</reference>
<organism evidence="2 3">
    <name type="scientific">Psophocarpus tetragonolobus</name>
    <name type="common">Winged bean</name>
    <name type="synonym">Dolichos tetragonolobus</name>
    <dbReference type="NCBI Taxonomy" id="3891"/>
    <lineage>
        <taxon>Eukaryota</taxon>
        <taxon>Viridiplantae</taxon>
        <taxon>Streptophyta</taxon>
        <taxon>Embryophyta</taxon>
        <taxon>Tracheophyta</taxon>
        <taxon>Spermatophyta</taxon>
        <taxon>Magnoliopsida</taxon>
        <taxon>eudicotyledons</taxon>
        <taxon>Gunneridae</taxon>
        <taxon>Pentapetalae</taxon>
        <taxon>rosids</taxon>
        <taxon>fabids</taxon>
        <taxon>Fabales</taxon>
        <taxon>Fabaceae</taxon>
        <taxon>Papilionoideae</taxon>
        <taxon>50 kb inversion clade</taxon>
        <taxon>NPAAA clade</taxon>
        <taxon>indigoferoid/millettioid clade</taxon>
        <taxon>Phaseoleae</taxon>
        <taxon>Psophocarpus</taxon>
    </lineage>
</organism>
<dbReference type="EMBL" id="JAYMYS010000002">
    <property type="protein sequence ID" value="KAK7407483.1"/>
    <property type="molecule type" value="Genomic_DNA"/>
</dbReference>
<gene>
    <name evidence="2" type="ORF">VNO78_09435</name>
</gene>
<sequence length="74" mass="8430">MSIYMKIFIVFGIIIKHVQFPFFGRFYWSMSTLVATWKLKKKPQSSGYCGATLMCLLGARSTCLESTYTLFAIG</sequence>
<accession>A0AAN9XTK2</accession>
<evidence type="ECO:0000313" key="2">
    <source>
        <dbReference type="EMBL" id="KAK7407483.1"/>
    </source>
</evidence>
<dbReference type="Proteomes" id="UP001386955">
    <property type="component" value="Unassembled WGS sequence"/>
</dbReference>
<keyword evidence="1" id="KW-1133">Transmembrane helix</keyword>
<evidence type="ECO:0000256" key="1">
    <source>
        <dbReference type="SAM" id="Phobius"/>
    </source>
</evidence>
<keyword evidence="1" id="KW-0472">Membrane</keyword>
<dbReference type="AlphaFoldDB" id="A0AAN9XTK2"/>
<feature type="transmembrane region" description="Helical" evidence="1">
    <location>
        <begin position="7"/>
        <end position="28"/>
    </location>
</feature>
<protein>
    <submittedName>
        <fullName evidence="2">Uncharacterized protein</fullName>
    </submittedName>
</protein>
<name>A0AAN9XTK2_PSOTE</name>
<comment type="caution">
    <text evidence="2">The sequence shown here is derived from an EMBL/GenBank/DDBJ whole genome shotgun (WGS) entry which is preliminary data.</text>
</comment>